<feature type="coiled-coil region" evidence="2">
    <location>
        <begin position="659"/>
        <end position="703"/>
    </location>
</feature>
<dbReference type="GeneID" id="7841413"/>
<dbReference type="Pfam" id="PF21771">
    <property type="entry name" value="CFAP58_CC"/>
    <property type="match status" value="1"/>
</dbReference>
<gene>
    <name evidence="5" type="ORF">TTHERM_00038990</name>
</gene>
<proteinExistence type="predicted"/>
<dbReference type="PANTHER" id="PTHR32083:SF0">
    <property type="entry name" value="CILIA AND FLAGELLA-ASSOCIATED PROTEIN 58"/>
    <property type="match status" value="1"/>
</dbReference>
<dbReference type="GO" id="GO:0005856">
    <property type="term" value="C:cytoskeleton"/>
    <property type="evidence" value="ECO:0007669"/>
    <property type="project" value="TreeGrafter"/>
</dbReference>
<reference evidence="6" key="1">
    <citation type="journal article" date="2006" name="PLoS Biol.">
        <title>Macronuclear genome sequence of the ciliate Tetrahymena thermophila, a model eukaryote.</title>
        <authorList>
            <person name="Eisen J.A."/>
            <person name="Coyne R.S."/>
            <person name="Wu M."/>
            <person name="Wu D."/>
            <person name="Thiagarajan M."/>
            <person name="Wortman J.R."/>
            <person name="Badger J.H."/>
            <person name="Ren Q."/>
            <person name="Amedeo P."/>
            <person name="Jones K.M."/>
            <person name="Tallon L.J."/>
            <person name="Delcher A.L."/>
            <person name="Salzberg S.L."/>
            <person name="Silva J.C."/>
            <person name="Haas B.J."/>
            <person name="Majoros W.H."/>
            <person name="Farzad M."/>
            <person name="Carlton J.M."/>
            <person name="Smith R.K. Jr."/>
            <person name="Garg J."/>
            <person name="Pearlman R.E."/>
            <person name="Karrer K.M."/>
            <person name="Sun L."/>
            <person name="Manning G."/>
            <person name="Elde N.C."/>
            <person name="Turkewitz A.P."/>
            <person name="Asai D.J."/>
            <person name="Wilkes D.E."/>
            <person name="Wang Y."/>
            <person name="Cai H."/>
            <person name="Collins K."/>
            <person name="Stewart B.A."/>
            <person name="Lee S.R."/>
            <person name="Wilamowska K."/>
            <person name="Weinberg Z."/>
            <person name="Ruzzo W.L."/>
            <person name="Wloga D."/>
            <person name="Gaertig J."/>
            <person name="Frankel J."/>
            <person name="Tsao C.-C."/>
            <person name="Gorovsky M.A."/>
            <person name="Keeling P.J."/>
            <person name="Waller R.F."/>
            <person name="Patron N.J."/>
            <person name="Cherry J.M."/>
            <person name="Stover N.A."/>
            <person name="Krieger C.J."/>
            <person name="del Toro C."/>
            <person name="Ryder H.F."/>
            <person name="Williamson S.C."/>
            <person name="Barbeau R.A."/>
            <person name="Hamilton E.P."/>
            <person name="Orias E."/>
        </authorList>
    </citation>
    <scope>NUCLEOTIDE SEQUENCE [LARGE SCALE GENOMIC DNA]</scope>
    <source>
        <strain evidence="6">SB210</strain>
    </source>
</reference>
<feature type="region of interest" description="Disordered" evidence="3">
    <location>
        <begin position="202"/>
        <end position="232"/>
    </location>
</feature>
<dbReference type="RefSeq" id="XP_977200.1">
    <property type="nucleotide sequence ID" value="XM_972107.1"/>
</dbReference>
<feature type="compositionally biased region" description="Basic and acidic residues" evidence="3">
    <location>
        <begin position="203"/>
        <end position="230"/>
    </location>
</feature>
<dbReference type="EMBL" id="GG662720">
    <property type="protein sequence ID" value="EAR86580.1"/>
    <property type="molecule type" value="Genomic_DNA"/>
</dbReference>
<dbReference type="Proteomes" id="UP000009168">
    <property type="component" value="Unassembled WGS sequence"/>
</dbReference>
<dbReference type="AlphaFoldDB" id="Q22M20"/>
<sequence>MSNQQDQFGGIEQQAFEVLEREFQEVLNDLAADQSLDRFRQEFEKFHRALKVSQENEKRLLAKCREYTSDIGAHTANLQGALKMTQEDNTTIAHLKSELEKTYKILELSKDREEKSKQKIENLDLEIKNLNQLIERSSAANSGQTTTVADLLTAKEELTKGNRLLEEQIKDAKSQLEFLEKSIAIAEDAKLKNQEAYQNLQNEKQDQEQKMNVHDEKKKSLQKQQEDYKNNNDQVKQKIKTLTNNKVKLTKEIDENKKVANLQDQEIKEFKSKIMKLEVQIEEIKSRKGTLEKELEEREINLEVIKQKIDQDEKIIKYELKFIQEKMAKKRQLLSEIENLDTIKVEAEIIKNLTEQGINYLESEIKEDKKLASEGRSILEELRRNRDILQKEIDRADNNNKKQEEELIQKEKIVKEKKNELSGMNKEMDKFNYHIAQLKKEKEKYAVQAAAANAKYFHALEEIKLKDNLISEFQKKNIETQAKLKQQQNLYETVRQERNLYSKNLTETLEDLEEIKRKQKIVNHQISQLKEEIDSKQKKLLQEHINHKKKDDISKEHTAQSQKYKKEINEKEQKIKAFQQDIAKLRFMIQESEQQRQKLHEEYELVVAERDILGTQLIRRNAEAALLYEKIKINQSTLKKGEIQYQERLGDIIVWKSKIADLINQIKEFKAQANSIDDMKREIHNLSKELIEEKLKVKALSEEIQNPMNVHRWRKLEATDSETYELMTKIQSLQKRLILKTEDVIVKEKVVLNKETELKKLKQEMKRQPGAEEEKLIPVYQESLKEKTKQMRAMNGELTMYQSHLAEYKLEIDRLTKDLQDSKKKFYEQKKREQQQYEAQQTQQKAMAIQINLPDKRFTGGGFNLAIYN</sequence>
<evidence type="ECO:0000256" key="3">
    <source>
        <dbReference type="SAM" id="MobiDB-lite"/>
    </source>
</evidence>
<dbReference type="HOGENOM" id="CLU_006364_0_0_1"/>
<dbReference type="STRING" id="312017.Q22M20"/>
<dbReference type="eggNOG" id="ENOG502QPV7">
    <property type="taxonomic scope" value="Eukaryota"/>
</dbReference>
<keyword evidence="5" id="KW-0282">Flagellum</keyword>
<keyword evidence="5" id="KW-0966">Cell projection</keyword>
<accession>Q22M20</accession>
<keyword evidence="1 2" id="KW-0175">Coiled coil</keyword>
<dbReference type="InterPro" id="IPR049270">
    <property type="entry name" value="CFAP58_CC"/>
</dbReference>
<dbReference type="PANTHER" id="PTHR32083">
    <property type="entry name" value="CILIA AND FLAGELLA-ASSOCIATED PROTEIN 58-RELATED"/>
    <property type="match status" value="1"/>
</dbReference>
<evidence type="ECO:0000256" key="2">
    <source>
        <dbReference type="SAM" id="Coils"/>
    </source>
</evidence>
<name>Q22M20_TETTS</name>
<feature type="domain" description="Cilia- and flagella-associated protein 58 central coiled coil" evidence="4">
    <location>
        <begin position="368"/>
        <end position="662"/>
    </location>
</feature>
<dbReference type="InParanoid" id="Q22M20"/>
<evidence type="ECO:0000313" key="5">
    <source>
        <dbReference type="EMBL" id="EAR86580.1"/>
    </source>
</evidence>
<keyword evidence="6" id="KW-1185">Reference proteome</keyword>
<evidence type="ECO:0000256" key="1">
    <source>
        <dbReference type="ARBA" id="ARBA00023054"/>
    </source>
</evidence>
<evidence type="ECO:0000259" key="4">
    <source>
        <dbReference type="Pfam" id="PF21771"/>
    </source>
</evidence>
<dbReference type="SMR" id="Q22M20"/>
<dbReference type="OrthoDB" id="264785at2759"/>
<protein>
    <submittedName>
        <fullName evidence="5">Flagellar associated protein</fullName>
    </submittedName>
</protein>
<evidence type="ECO:0000313" key="6">
    <source>
        <dbReference type="Proteomes" id="UP000009168"/>
    </source>
</evidence>
<feature type="coiled-coil region" evidence="2">
    <location>
        <begin position="798"/>
        <end position="843"/>
    </location>
</feature>
<dbReference type="OMA" id="SETYELM"/>
<feature type="coiled-coil region" evidence="2">
    <location>
        <begin position="372"/>
        <end position="609"/>
    </location>
</feature>
<organism evidence="5 6">
    <name type="scientific">Tetrahymena thermophila (strain SB210)</name>
    <dbReference type="NCBI Taxonomy" id="312017"/>
    <lineage>
        <taxon>Eukaryota</taxon>
        <taxon>Sar</taxon>
        <taxon>Alveolata</taxon>
        <taxon>Ciliophora</taxon>
        <taxon>Intramacronucleata</taxon>
        <taxon>Oligohymenophorea</taxon>
        <taxon>Hymenostomatida</taxon>
        <taxon>Tetrahymenina</taxon>
        <taxon>Tetrahymenidae</taxon>
        <taxon>Tetrahymena</taxon>
    </lineage>
</organism>
<keyword evidence="5" id="KW-0969">Cilium</keyword>
<dbReference type="KEGG" id="tet:TTHERM_00038990"/>